<accession>A0A0B7NEW1</accession>
<gene>
    <name evidence="4" type="primary">PARPA_08036.1 scaffold 31147</name>
</gene>
<dbReference type="Proteomes" id="UP000054107">
    <property type="component" value="Unassembled WGS sequence"/>
</dbReference>
<reference evidence="4 5" key="1">
    <citation type="submission" date="2014-09" db="EMBL/GenBank/DDBJ databases">
        <authorList>
            <person name="Ellenberger Sabrina"/>
        </authorList>
    </citation>
    <scope>NUCLEOTIDE SEQUENCE [LARGE SCALE GENOMIC DNA]</scope>
    <source>
        <strain evidence="4 5">CBS 412.66</strain>
    </source>
</reference>
<keyword evidence="5" id="KW-1185">Reference proteome</keyword>
<evidence type="ECO:0000313" key="4">
    <source>
        <dbReference type="EMBL" id="CEP13900.1"/>
    </source>
</evidence>
<dbReference type="OrthoDB" id="2279377at2759"/>
<evidence type="ECO:0000256" key="2">
    <source>
        <dbReference type="SAM" id="MobiDB-lite"/>
    </source>
</evidence>
<keyword evidence="1" id="KW-0175">Coiled coil</keyword>
<dbReference type="STRING" id="35722.A0A0B7NEW1"/>
<dbReference type="CDD" id="cd00027">
    <property type="entry name" value="BRCT"/>
    <property type="match status" value="1"/>
</dbReference>
<dbReference type="InterPro" id="IPR001357">
    <property type="entry name" value="BRCT_dom"/>
</dbReference>
<dbReference type="PROSITE" id="PS50172">
    <property type="entry name" value="BRCT"/>
    <property type="match status" value="1"/>
</dbReference>
<dbReference type="InterPro" id="IPR036420">
    <property type="entry name" value="BRCT_dom_sf"/>
</dbReference>
<organism evidence="4 5">
    <name type="scientific">Parasitella parasitica</name>
    <dbReference type="NCBI Taxonomy" id="35722"/>
    <lineage>
        <taxon>Eukaryota</taxon>
        <taxon>Fungi</taxon>
        <taxon>Fungi incertae sedis</taxon>
        <taxon>Mucoromycota</taxon>
        <taxon>Mucoromycotina</taxon>
        <taxon>Mucoromycetes</taxon>
        <taxon>Mucorales</taxon>
        <taxon>Mucorineae</taxon>
        <taxon>Mucoraceae</taxon>
        <taxon>Parasitella</taxon>
    </lineage>
</organism>
<proteinExistence type="predicted"/>
<feature type="compositionally biased region" description="Low complexity" evidence="2">
    <location>
        <begin position="346"/>
        <end position="366"/>
    </location>
</feature>
<name>A0A0B7NEW1_9FUNG</name>
<dbReference type="SUPFAM" id="SSF52113">
    <property type="entry name" value="BRCT domain"/>
    <property type="match status" value="1"/>
</dbReference>
<dbReference type="EMBL" id="LN730585">
    <property type="protein sequence ID" value="CEP13900.1"/>
    <property type="molecule type" value="Genomic_DNA"/>
</dbReference>
<evidence type="ECO:0000259" key="3">
    <source>
        <dbReference type="PROSITE" id="PS50172"/>
    </source>
</evidence>
<dbReference type="Gene3D" id="3.40.50.10190">
    <property type="entry name" value="BRCT domain"/>
    <property type="match status" value="1"/>
</dbReference>
<dbReference type="Pfam" id="PF00533">
    <property type="entry name" value="BRCT"/>
    <property type="match status" value="1"/>
</dbReference>
<evidence type="ECO:0000313" key="5">
    <source>
        <dbReference type="Proteomes" id="UP000054107"/>
    </source>
</evidence>
<protein>
    <recommendedName>
        <fullName evidence="3">BRCT domain-containing protein</fullName>
    </recommendedName>
</protein>
<dbReference type="SMART" id="SM00292">
    <property type="entry name" value="BRCT"/>
    <property type="match status" value="1"/>
</dbReference>
<feature type="coiled-coil region" evidence="1">
    <location>
        <begin position="272"/>
        <end position="303"/>
    </location>
</feature>
<feature type="domain" description="BRCT" evidence="3">
    <location>
        <begin position="60"/>
        <end position="150"/>
    </location>
</feature>
<dbReference type="AlphaFoldDB" id="A0A0B7NEW1"/>
<evidence type="ECO:0000256" key="1">
    <source>
        <dbReference type="SAM" id="Coils"/>
    </source>
</evidence>
<sequence>MDSICKHDNYSFKSKIDIGKRMLKTKPKAKSKTKRKNIATAAASTKEEVDTSINDIDTDNLPNLLDNYVIYIHNSPNYHVLKAIAEGFGATVMSDISTSTTHVVVEPKGDPKLLKLVKQASSKRIICASPQWLLDCYEKKAYYSAIHYPYSMDKEVHILNLDSAEAPSIFDPFGTTYIDYDAQENRRANGGQTKLDGFITRAGADTPDSDFSDNLHNQDGIRAPFDSTAPYSSDELDEQEEMAREFYYNSNGEASTFAATISPSMKAEPETEEEVQERRKEAEERAFKAKQIIEQRMSRLEKEPSRSKKAIQSGFGERLRIWYGEQTVRQEDSRKRRIVQSVLGNQQHQRASSSSTSTRRQSAQQQMKRPRA</sequence>
<feature type="region of interest" description="Disordered" evidence="2">
    <location>
        <begin position="330"/>
        <end position="372"/>
    </location>
</feature>